<dbReference type="EMBL" id="CP106679">
    <property type="protein sequence ID" value="UXP32031.1"/>
    <property type="molecule type" value="Genomic_DNA"/>
</dbReference>
<protein>
    <submittedName>
        <fullName evidence="5">AraC family transcriptional regulator</fullName>
    </submittedName>
</protein>
<keyword evidence="2" id="KW-0238">DNA-binding</keyword>
<gene>
    <name evidence="5" type="ORF">N6H18_16940</name>
</gene>
<organism evidence="5 6">
    <name type="scientific">Reichenbachiella agarivorans</name>
    <dbReference type="NCBI Taxonomy" id="2979464"/>
    <lineage>
        <taxon>Bacteria</taxon>
        <taxon>Pseudomonadati</taxon>
        <taxon>Bacteroidota</taxon>
        <taxon>Cytophagia</taxon>
        <taxon>Cytophagales</taxon>
        <taxon>Reichenbachiellaceae</taxon>
        <taxon>Reichenbachiella</taxon>
    </lineage>
</organism>
<dbReference type="Pfam" id="PF12833">
    <property type="entry name" value="HTH_18"/>
    <property type="match status" value="1"/>
</dbReference>
<dbReference type="PANTHER" id="PTHR43280:SF28">
    <property type="entry name" value="HTH-TYPE TRANSCRIPTIONAL ACTIVATOR RHAS"/>
    <property type="match status" value="1"/>
</dbReference>
<dbReference type="InterPro" id="IPR018062">
    <property type="entry name" value="HTH_AraC-typ_CS"/>
</dbReference>
<dbReference type="InterPro" id="IPR009057">
    <property type="entry name" value="Homeodomain-like_sf"/>
</dbReference>
<dbReference type="InterPro" id="IPR018060">
    <property type="entry name" value="HTH_AraC"/>
</dbReference>
<dbReference type="RefSeq" id="WP_262309468.1">
    <property type="nucleotide sequence ID" value="NZ_CP106679.1"/>
</dbReference>
<dbReference type="SUPFAM" id="SSF46689">
    <property type="entry name" value="Homeodomain-like"/>
    <property type="match status" value="2"/>
</dbReference>
<reference evidence="5" key="1">
    <citation type="submission" date="2022-09" db="EMBL/GenBank/DDBJ databases">
        <title>Comparative genomics and taxonomic characterization of three novel marine species of genus Reichenbachiella exhibiting antioxidant and polysaccharide degradation activities.</title>
        <authorList>
            <person name="Muhammad N."/>
            <person name="Lee Y.-J."/>
            <person name="Ko J."/>
            <person name="Kim S.-G."/>
        </authorList>
    </citation>
    <scope>NUCLEOTIDE SEQUENCE</scope>
    <source>
        <strain evidence="5">BKB1-1</strain>
    </source>
</reference>
<evidence type="ECO:0000313" key="5">
    <source>
        <dbReference type="EMBL" id="UXP32031.1"/>
    </source>
</evidence>
<evidence type="ECO:0000259" key="4">
    <source>
        <dbReference type="PROSITE" id="PS01124"/>
    </source>
</evidence>
<dbReference type="SUPFAM" id="SSF51215">
    <property type="entry name" value="Regulatory protein AraC"/>
    <property type="match status" value="1"/>
</dbReference>
<sequence length="290" mass="34259">MYKTLQSLRLSLLNAGYASLDRRWNYDHVISPFSRMYYVDQGEGYIYHHDQQWQLKPGHMYLIPSFTYSRYRCPDSMGQYYLSFLEEVGEGQSIYQINRFVYEVEATDQDLQLIQRYIALNPGRSYVDDNPKVYDNQPVLMSFLQKNEQLSASVILESRGILLSLFSRFILNENYESSKGSQTHELVARSARYIDQHLPDLLNVELLADQCHLHVDYYSKIFVEVFGQRPIQYIQQKRIQRAQLLLTTTNYSLIEISHRVGLPNLSYFSRLFSKITGTSPARYRKDIWRH</sequence>
<evidence type="ECO:0000256" key="3">
    <source>
        <dbReference type="ARBA" id="ARBA00023163"/>
    </source>
</evidence>
<evidence type="ECO:0000256" key="1">
    <source>
        <dbReference type="ARBA" id="ARBA00023015"/>
    </source>
</evidence>
<keyword evidence="3" id="KW-0804">Transcription</keyword>
<dbReference type="SMART" id="SM00342">
    <property type="entry name" value="HTH_ARAC"/>
    <property type="match status" value="1"/>
</dbReference>
<dbReference type="PROSITE" id="PS01124">
    <property type="entry name" value="HTH_ARAC_FAMILY_2"/>
    <property type="match status" value="1"/>
</dbReference>
<feature type="domain" description="HTH araC/xylS-type" evidence="4">
    <location>
        <begin position="188"/>
        <end position="286"/>
    </location>
</feature>
<dbReference type="Gene3D" id="1.10.10.60">
    <property type="entry name" value="Homeodomain-like"/>
    <property type="match status" value="2"/>
</dbReference>
<dbReference type="PROSITE" id="PS00041">
    <property type="entry name" value="HTH_ARAC_FAMILY_1"/>
    <property type="match status" value="1"/>
</dbReference>
<keyword evidence="1" id="KW-0805">Transcription regulation</keyword>
<evidence type="ECO:0000256" key="2">
    <source>
        <dbReference type="ARBA" id="ARBA00023125"/>
    </source>
</evidence>
<evidence type="ECO:0000313" key="6">
    <source>
        <dbReference type="Proteomes" id="UP001065174"/>
    </source>
</evidence>
<dbReference type="PANTHER" id="PTHR43280">
    <property type="entry name" value="ARAC-FAMILY TRANSCRIPTIONAL REGULATOR"/>
    <property type="match status" value="1"/>
</dbReference>
<keyword evidence="6" id="KW-1185">Reference proteome</keyword>
<accession>A0ABY6CNE7</accession>
<name>A0ABY6CNE7_9BACT</name>
<dbReference type="Proteomes" id="UP001065174">
    <property type="component" value="Chromosome"/>
</dbReference>
<proteinExistence type="predicted"/>
<dbReference type="InterPro" id="IPR037923">
    <property type="entry name" value="HTH-like"/>
</dbReference>